<feature type="signal peptide" evidence="1">
    <location>
        <begin position="1"/>
        <end position="31"/>
    </location>
</feature>
<feature type="chain" id="PRO_5034003767" evidence="1">
    <location>
        <begin position="32"/>
        <end position="171"/>
    </location>
</feature>
<evidence type="ECO:0000313" key="2">
    <source>
        <dbReference type="EMBL" id="CAG6631050.1"/>
    </source>
</evidence>
<organism evidence="2">
    <name type="scientific">Cacopsylla melanoneura</name>
    <dbReference type="NCBI Taxonomy" id="428564"/>
    <lineage>
        <taxon>Eukaryota</taxon>
        <taxon>Metazoa</taxon>
        <taxon>Ecdysozoa</taxon>
        <taxon>Arthropoda</taxon>
        <taxon>Hexapoda</taxon>
        <taxon>Insecta</taxon>
        <taxon>Pterygota</taxon>
        <taxon>Neoptera</taxon>
        <taxon>Paraneoptera</taxon>
        <taxon>Hemiptera</taxon>
        <taxon>Sternorrhyncha</taxon>
        <taxon>Psylloidea</taxon>
        <taxon>Psyllidae</taxon>
        <taxon>Psyllinae</taxon>
        <taxon>Cacopsylla</taxon>
    </lineage>
</organism>
<dbReference type="EMBL" id="HBUF01075714">
    <property type="protein sequence ID" value="CAG6631050.1"/>
    <property type="molecule type" value="Transcribed_RNA"/>
</dbReference>
<evidence type="ECO:0000256" key="1">
    <source>
        <dbReference type="SAM" id="SignalP"/>
    </source>
</evidence>
<protein>
    <submittedName>
        <fullName evidence="2">Uncharacterized protein</fullName>
    </submittedName>
</protein>
<name>A0A8D8QGF5_9HEMI</name>
<dbReference type="AlphaFoldDB" id="A0A8D8QGF5"/>
<reference evidence="2" key="1">
    <citation type="submission" date="2021-05" db="EMBL/GenBank/DDBJ databases">
        <authorList>
            <person name="Alioto T."/>
            <person name="Alioto T."/>
            <person name="Gomez Garrido J."/>
        </authorList>
    </citation>
    <scope>NUCLEOTIDE SEQUENCE</scope>
</reference>
<accession>A0A8D8QGF5</accession>
<keyword evidence="1" id="KW-0732">Signal</keyword>
<proteinExistence type="predicted"/>
<sequence length="171" mass="20253">MKVFAHNPTSAYYRQMVWFSLLLWLVSSGSALHGTKEWLFMNSTDEEPSHDNGAEVQDYSIIVRMFPEDGKHADVMHVAKLIGTKLGFRSPLDDVIDARRLENVNQKLYKPLVIRMKDREKMMKWCNIYRNNELWTENWFLDEFVQVEILKTIEEDRTKITQINSTKIKLR</sequence>